<keyword evidence="2" id="KW-1133">Transmembrane helix</keyword>
<feature type="compositionally biased region" description="Gly residues" evidence="1">
    <location>
        <begin position="49"/>
        <end position="61"/>
    </location>
</feature>
<accession>A0A1I4SF28</accession>
<dbReference type="Proteomes" id="UP000199614">
    <property type="component" value="Unassembled WGS sequence"/>
</dbReference>
<name>A0A1I4SF28_PSUAM</name>
<feature type="compositionally biased region" description="Low complexity" evidence="1">
    <location>
        <begin position="142"/>
        <end position="162"/>
    </location>
</feature>
<evidence type="ECO:0000256" key="1">
    <source>
        <dbReference type="SAM" id="MobiDB-lite"/>
    </source>
</evidence>
<feature type="compositionally biased region" description="Gly residues" evidence="1">
    <location>
        <begin position="278"/>
        <end position="300"/>
    </location>
</feature>
<dbReference type="AlphaFoldDB" id="A0A1I4SF28"/>
<feature type="compositionally biased region" description="Low complexity" evidence="1">
    <location>
        <begin position="268"/>
        <end position="277"/>
    </location>
</feature>
<keyword evidence="2" id="KW-0472">Membrane</keyword>
<dbReference type="OrthoDB" id="3579829at2"/>
<feature type="compositionally biased region" description="Low complexity" evidence="1">
    <location>
        <begin position="313"/>
        <end position="324"/>
    </location>
</feature>
<reference evidence="3 4" key="1">
    <citation type="submission" date="2016-10" db="EMBL/GenBank/DDBJ databases">
        <authorList>
            <person name="de Groot N.N."/>
        </authorList>
    </citation>
    <scope>NUCLEOTIDE SEQUENCE [LARGE SCALE GENOMIC DNA]</scope>
    <source>
        <strain evidence="3 4">CGMCC 4.1877</strain>
    </source>
</reference>
<dbReference type="EMBL" id="FOUY01000001">
    <property type="protein sequence ID" value="SFM62930.1"/>
    <property type="molecule type" value="Genomic_DNA"/>
</dbReference>
<evidence type="ECO:0000256" key="2">
    <source>
        <dbReference type="SAM" id="Phobius"/>
    </source>
</evidence>
<sequence>MTGPQQSRPSPRPRHGRADDDFPDNSYQGGGGYPDLRASRPVERPTPSSGGGYEDLYGGTGPQPVIDDAAGYGAGDAGDTPARPAYGEYGDPASRGGTAIDGGPAYPGSATAPSGTGHDSAGQASPAADRRPDHDTADATGPVEYARAAPAPEPARAVEAPRTTGPAGADHTAGGDRTTEPATAEVPAPRGAPESGRRPATVAEAAAARFGAPAPAPAAPGPGEGGGAAGTTGAAAAAGAGAAAATGTTGAAPARGDARHGEAVPTVQPTGGQPTGEQPGGEQPGGEQPGGEQPGGGRQGPGRQQADGRQHEGPQQQGPQQQGRQHGGRQGHTAAPLPTVAKDPTAVTVLRVITYVLVSLSCLVFLAGVVYGVVAWFELREALSTSPLFGGPSLFGG</sequence>
<keyword evidence="4" id="KW-1185">Reference proteome</keyword>
<keyword evidence="2" id="KW-0812">Transmembrane</keyword>
<protein>
    <submittedName>
        <fullName evidence="3">Uncharacterized protein</fullName>
    </submittedName>
</protein>
<feature type="compositionally biased region" description="Basic and acidic residues" evidence="1">
    <location>
        <begin position="128"/>
        <end position="137"/>
    </location>
</feature>
<dbReference type="STRING" id="260086.SAMN05216207_1001398"/>
<feature type="compositionally biased region" description="Low complexity" evidence="1">
    <location>
        <begin position="198"/>
        <end position="213"/>
    </location>
</feature>
<feature type="compositionally biased region" description="Low complexity" evidence="1">
    <location>
        <begin position="231"/>
        <end position="255"/>
    </location>
</feature>
<proteinExistence type="predicted"/>
<evidence type="ECO:0000313" key="3">
    <source>
        <dbReference type="EMBL" id="SFM62930.1"/>
    </source>
</evidence>
<gene>
    <name evidence="3" type="ORF">SAMN05216207_1001398</name>
</gene>
<feature type="transmembrane region" description="Helical" evidence="2">
    <location>
        <begin position="352"/>
        <end position="377"/>
    </location>
</feature>
<organism evidence="3 4">
    <name type="scientific">Pseudonocardia ammonioxydans</name>
    <dbReference type="NCBI Taxonomy" id="260086"/>
    <lineage>
        <taxon>Bacteria</taxon>
        <taxon>Bacillati</taxon>
        <taxon>Actinomycetota</taxon>
        <taxon>Actinomycetes</taxon>
        <taxon>Pseudonocardiales</taxon>
        <taxon>Pseudonocardiaceae</taxon>
        <taxon>Pseudonocardia</taxon>
    </lineage>
</organism>
<evidence type="ECO:0000313" key="4">
    <source>
        <dbReference type="Proteomes" id="UP000199614"/>
    </source>
</evidence>
<feature type="region of interest" description="Disordered" evidence="1">
    <location>
        <begin position="1"/>
        <end position="339"/>
    </location>
</feature>
<dbReference type="RefSeq" id="WP_093336193.1">
    <property type="nucleotide sequence ID" value="NZ_FOUY01000001.1"/>
</dbReference>